<name>A0A645IA85_9ZZZZ</name>
<gene>
    <name evidence="1" type="ORF">SDC9_195842</name>
</gene>
<dbReference type="EMBL" id="VSSQ01110363">
    <property type="protein sequence ID" value="MPN48237.1"/>
    <property type="molecule type" value="Genomic_DNA"/>
</dbReference>
<organism evidence="1">
    <name type="scientific">bioreactor metagenome</name>
    <dbReference type="NCBI Taxonomy" id="1076179"/>
    <lineage>
        <taxon>unclassified sequences</taxon>
        <taxon>metagenomes</taxon>
        <taxon>ecological metagenomes</taxon>
    </lineage>
</organism>
<sequence>MVVEDIDIIEAEPLEALIAAGDQIFARTPLAVGSGPHQITGLAGDHQFVAISGQVLFENASQGDFGRAGFRSVIVGQIEVGDAVVERGLNHFPRILVHVDRTEVVPQSQRHRGQFQSRFAAPPIRHPVVPRLIRPVFHKTVSPRVYASIP</sequence>
<comment type="caution">
    <text evidence="1">The sequence shown here is derived from an EMBL/GenBank/DDBJ whole genome shotgun (WGS) entry which is preliminary data.</text>
</comment>
<protein>
    <submittedName>
        <fullName evidence="1">Uncharacterized protein</fullName>
    </submittedName>
</protein>
<accession>A0A645IA85</accession>
<proteinExistence type="predicted"/>
<reference evidence="1" key="1">
    <citation type="submission" date="2019-08" db="EMBL/GenBank/DDBJ databases">
        <authorList>
            <person name="Kucharzyk K."/>
            <person name="Murdoch R.W."/>
            <person name="Higgins S."/>
            <person name="Loffler F."/>
        </authorList>
    </citation>
    <scope>NUCLEOTIDE SEQUENCE</scope>
</reference>
<evidence type="ECO:0000313" key="1">
    <source>
        <dbReference type="EMBL" id="MPN48237.1"/>
    </source>
</evidence>
<dbReference type="AlphaFoldDB" id="A0A645IA85"/>